<dbReference type="EMBL" id="JAUSRO010000007">
    <property type="protein sequence ID" value="MDP9900324.1"/>
    <property type="molecule type" value="Genomic_DNA"/>
</dbReference>
<dbReference type="Gene3D" id="3.10.180.10">
    <property type="entry name" value="2,3-Dihydroxybiphenyl 1,2-Dioxygenase, domain 1"/>
    <property type="match status" value="1"/>
</dbReference>
<organism evidence="1 2">
    <name type="scientific">Variovorax ginsengisoli</name>
    <dbReference type="NCBI Taxonomy" id="363844"/>
    <lineage>
        <taxon>Bacteria</taxon>
        <taxon>Pseudomonadati</taxon>
        <taxon>Pseudomonadota</taxon>
        <taxon>Betaproteobacteria</taxon>
        <taxon>Burkholderiales</taxon>
        <taxon>Comamonadaceae</taxon>
        <taxon>Variovorax</taxon>
    </lineage>
</organism>
<keyword evidence="2" id="KW-1185">Reference proteome</keyword>
<protein>
    <recommendedName>
        <fullName evidence="3">Glyoxalase</fullName>
    </recommendedName>
</protein>
<accession>A0ABT9S7I9</accession>
<dbReference type="Proteomes" id="UP001226867">
    <property type="component" value="Unassembled WGS sequence"/>
</dbReference>
<name>A0ABT9S7I9_9BURK</name>
<evidence type="ECO:0008006" key="3">
    <source>
        <dbReference type="Google" id="ProtNLM"/>
    </source>
</evidence>
<evidence type="ECO:0000313" key="1">
    <source>
        <dbReference type="EMBL" id="MDP9900324.1"/>
    </source>
</evidence>
<comment type="caution">
    <text evidence="1">The sequence shown here is derived from an EMBL/GenBank/DDBJ whole genome shotgun (WGS) entry which is preliminary data.</text>
</comment>
<dbReference type="InterPro" id="IPR029068">
    <property type="entry name" value="Glyas_Bleomycin-R_OHBP_Dase"/>
</dbReference>
<reference evidence="1 2" key="1">
    <citation type="submission" date="2023-07" db="EMBL/GenBank/DDBJ databases">
        <title>Sorghum-associated microbial communities from plants grown in Nebraska, USA.</title>
        <authorList>
            <person name="Schachtman D."/>
        </authorList>
    </citation>
    <scope>NUCLEOTIDE SEQUENCE [LARGE SCALE GENOMIC DNA]</scope>
    <source>
        <strain evidence="1 2">DS1607</strain>
    </source>
</reference>
<evidence type="ECO:0000313" key="2">
    <source>
        <dbReference type="Proteomes" id="UP001226867"/>
    </source>
</evidence>
<dbReference type="RefSeq" id="WP_307690131.1">
    <property type="nucleotide sequence ID" value="NZ_JAUSRO010000007.1"/>
</dbReference>
<dbReference type="SUPFAM" id="SSF54593">
    <property type="entry name" value="Glyoxalase/Bleomycin resistance protein/Dihydroxybiphenyl dioxygenase"/>
    <property type="match status" value="1"/>
</dbReference>
<gene>
    <name evidence="1" type="ORF">J2W36_002587</name>
</gene>
<proteinExistence type="predicted"/>
<sequence>MPCTRSGAQRGAIVLRPPIDRDWGMREFAVATPDGHRLMVGEILPS</sequence>